<sequence length="235" mass="25541">MTAGLQVWNGSHALQIDGENSHVILLRKGSAIGTALPNSVSSPSPAYSYVNISLNPGELLALNCPNGGRTCIAGNYRGQMQVHIEGAPGVEVDYWVFGPYKPSGIRYGMEIYDDNGTMIYDSGRLPLRVVKTITGSGTFTAAAPGRRCALICRQQNVSFQVLNYAVTQNRVNCILYFTAGFANIDSNGSVTISDEQYTADIQSNLDPNSLPDWWRLGGWNSNLDNSYVVVDVTDY</sequence>
<dbReference type="EMBL" id="JAOALG010000001">
    <property type="protein sequence ID" value="MEQ5839129.1"/>
    <property type="molecule type" value="Genomic_DNA"/>
</dbReference>
<organism evidence="1 2">
    <name type="scientific">Paraburkholderia acidicola</name>
    <dbReference type="NCBI Taxonomy" id="1912599"/>
    <lineage>
        <taxon>Bacteria</taxon>
        <taxon>Pseudomonadati</taxon>
        <taxon>Pseudomonadota</taxon>
        <taxon>Betaproteobacteria</taxon>
        <taxon>Burkholderiales</taxon>
        <taxon>Burkholderiaceae</taxon>
        <taxon>Paraburkholderia</taxon>
    </lineage>
</organism>
<comment type="caution">
    <text evidence="1">The sequence shown here is derived from an EMBL/GenBank/DDBJ whole genome shotgun (WGS) entry which is preliminary data.</text>
</comment>
<evidence type="ECO:0000313" key="2">
    <source>
        <dbReference type="Proteomes" id="UP001469089"/>
    </source>
</evidence>
<accession>A0ABV1LIM6</accession>
<dbReference type="RefSeq" id="WP_349541723.1">
    <property type="nucleotide sequence ID" value="NZ_JAOALG010000001.1"/>
</dbReference>
<name>A0ABV1LIM6_9BURK</name>
<dbReference type="Proteomes" id="UP001469089">
    <property type="component" value="Unassembled WGS sequence"/>
</dbReference>
<proteinExistence type="predicted"/>
<keyword evidence="2" id="KW-1185">Reference proteome</keyword>
<gene>
    <name evidence="1" type="ORF">N0A02_06710</name>
</gene>
<protein>
    <submittedName>
        <fullName evidence="1">Uncharacterized protein</fullName>
    </submittedName>
</protein>
<evidence type="ECO:0000313" key="1">
    <source>
        <dbReference type="EMBL" id="MEQ5839129.1"/>
    </source>
</evidence>
<reference evidence="1 2" key="1">
    <citation type="journal article" date="2024" name="Chem. Sci.">
        <title>Discovery of a lagriamide polyketide by integrated genome mining, isotopic labeling, and untargeted metabolomics.</title>
        <authorList>
            <person name="Fergusson C.H."/>
            <person name="Saulog J."/>
            <person name="Paulo B.S."/>
            <person name="Wilson D.M."/>
            <person name="Liu D.Y."/>
            <person name="Morehouse N.J."/>
            <person name="Waterworth S."/>
            <person name="Barkei J."/>
            <person name="Gray C.A."/>
            <person name="Kwan J.C."/>
            <person name="Eustaquio A.S."/>
            <person name="Linington R.G."/>
        </authorList>
    </citation>
    <scope>NUCLEOTIDE SEQUENCE [LARGE SCALE GENOMIC DNA]</scope>
    <source>
        <strain evidence="1 2">RL17-338-BIF-B</strain>
    </source>
</reference>